<feature type="transmembrane region" description="Helical" evidence="9">
    <location>
        <begin position="285"/>
        <end position="307"/>
    </location>
</feature>
<keyword evidence="6" id="KW-0653">Protein transport</keyword>
<keyword evidence="4 9" id="KW-0812">Transmembrane</keyword>
<evidence type="ECO:0000256" key="1">
    <source>
        <dbReference type="ARBA" id="ARBA00004141"/>
    </source>
</evidence>
<feature type="transmembrane region" description="Helical" evidence="9">
    <location>
        <begin position="653"/>
        <end position="670"/>
    </location>
</feature>
<dbReference type="PANTHER" id="PTHR22601">
    <property type="entry name" value="ISP4 LIKE PROTEIN"/>
    <property type="match status" value="1"/>
</dbReference>
<name>A0AAV2EGJ5_9ROSI</name>
<feature type="transmembrane region" description="Helical" evidence="9">
    <location>
        <begin position="476"/>
        <end position="491"/>
    </location>
</feature>
<feature type="transmembrane region" description="Helical" evidence="9">
    <location>
        <begin position="605"/>
        <end position="623"/>
    </location>
</feature>
<gene>
    <name evidence="10" type="ORF">LTRI10_LOCUS25957</name>
</gene>
<sequence>MKMSSEAEEEEEEEEVNDSPIEQVRLTVPITDDPTIPALTFRTWVLGVASCVFLSFLNQFFSFRSNALYVSSVSAQILVLPLGKLMAATLPRKPIFVVPFAKWSFTLNPGPFNLKEHVLITILANCGAHGAPALDIVTSVRAFYHRHLSVSAALLMILTTQLLGYGWAGVFRKYLVDSPHMWWPSNLVQVSLFRALHEKENRVNRGTTRLQFFTLVCVTSFAYYIFPGYLFPSISTVSFMCWIWKDSIIVQQFGSGLNGLGIGSFGVDWSTVAGFLGSPLAMPSFAIVNTMAGFFLMVYIVLPIAYWNNIFESRRFPMLSQSTYDYAGQMYNVTRIMNTRGFDINVSEYESYSKLYLCATFVFGTGFGFAALMSTITHVALFDGKSIWEHWKKTTGGTKDEDTDVHTRLMRRNYEVVPQWWFMVILFVSFALSLLAIGGFGRELQLPWWALILACAFAFAFTLPAGIVLATTNQRIFTGVIAELLIGYIYPGKPLANMTFKSYSFVSMLQALSFLSDFKLGHYMKVPPKSMFLVQLVGTVVGSSAQFATTWSLISGIENICDVKKLPTGSPWTCPGYDYLYSASILWGVIGPQRILSSGGIYSQIKWFFLVGLLSPLPVWLMARKFPEKKWIRSIHMPLILTGAYGLLPARPVHFLSWGAVGVFFNYYVYRKYKGWWARHTYILSAALDAGVAFMALLIYFTLQSKNIYGARWWGLEADDHCPLAKCPTVPGVVVDGCPVLH</sequence>
<feature type="transmembrane region" description="Helical" evidence="9">
    <location>
        <begin position="420"/>
        <end position="440"/>
    </location>
</feature>
<dbReference type="EMBL" id="OZ034817">
    <property type="protein sequence ID" value="CAL1384778.1"/>
    <property type="molecule type" value="Genomic_DNA"/>
</dbReference>
<reference evidence="10 11" key="1">
    <citation type="submission" date="2024-04" db="EMBL/GenBank/DDBJ databases">
        <authorList>
            <person name="Fracassetti M."/>
        </authorList>
    </citation>
    <scope>NUCLEOTIDE SEQUENCE [LARGE SCALE GENOMIC DNA]</scope>
</reference>
<feature type="transmembrane region" description="Helical" evidence="9">
    <location>
        <begin position="208"/>
        <end position="226"/>
    </location>
</feature>
<feature type="transmembrane region" description="Helical" evidence="9">
    <location>
        <begin position="148"/>
        <end position="168"/>
    </location>
</feature>
<evidence type="ECO:0000256" key="4">
    <source>
        <dbReference type="ARBA" id="ARBA00022692"/>
    </source>
</evidence>
<feature type="transmembrane region" description="Helical" evidence="9">
    <location>
        <begin position="532"/>
        <end position="554"/>
    </location>
</feature>
<comment type="subcellular location">
    <subcellularLocation>
        <location evidence="1">Membrane</location>
        <topology evidence="1">Multi-pass membrane protein</topology>
    </subcellularLocation>
</comment>
<keyword evidence="3" id="KW-0813">Transport</keyword>
<dbReference type="InterPro" id="IPR004648">
    <property type="entry name" value="Oligpept_transpt"/>
</dbReference>
<feature type="transmembrane region" description="Helical" evidence="9">
    <location>
        <begin position="67"/>
        <end position="87"/>
    </location>
</feature>
<dbReference type="Proteomes" id="UP001497516">
    <property type="component" value="Chromosome 4"/>
</dbReference>
<keyword evidence="7 9" id="KW-1133">Transmembrane helix</keyword>
<evidence type="ECO:0000256" key="2">
    <source>
        <dbReference type="ARBA" id="ARBA00005484"/>
    </source>
</evidence>
<dbReference type="AlphaFoldDB" id="A0AAV2EGJ5"/>
<evidence type="ECO:0000256" key="5">
    <source>
        <dbReference type="ARBA" id="ARBA00022856"/>
    </source>
</evidence>
<comment type="similarity">
    <text evidence="2">Belongs to the oligopeptide OPT transporter (TC 2.A.67.1) family.</text>
</comment>
<protein>
    <submittedName>
        <fullName evidence="10">Uncharacterized protein</fullName>
    </submittedName>
</protein>
<evidence type="ECO:0000256" key="8">
    <source>
        <dbReference type="ARBA" id="ARBA00023136"/>
    </source>
</evidence>
<accession>A0AAV2EGJ5</accession>
<keyword evidence="11" id="KW-1185">Reference proteome</keyword>
<evidence type="ECO:0000256" key="6">
    <source>
        <dbReference type="ARBA" id="ARBA00022927"/>
    </source>
</evidence>
<feature type="transmembrane region" description="Helical" evidence="9">
    <location>
        <begin position="44"/>
        <end position="61"/>
    </location>
</feature>
<feature type="transmembrane region" description="Helical" evidence="9">
    <location>
        <begin position="682"/>
        <end position="703"/>
    </location>
</feature>
<evidence type="ECO:0000256" key="3">
    <source>
        <dbReference type="ARBA" id="ARBA00022448"/>
    </source>
</evidence>
<keyword evidence="8 9" id="KW-0472">Membrane</keyword>
<dbReference type="GO" id="GO:0035673">
    <property type="term" value="F:oligopeptide transmembrane transporter activity"/>
    <property type="evidence" value="ECO:0007669"/>
    <property type="project" value="InterPro"/>
</dbReference>
<proteinExistence type="inferred from homology"/>
<evidence type="ECO:0000313" key="11">
    <source>
        <dbReference type="Proteomes" id="UP001497516"/>
    </source>
</evidence>
<dbReference type="Pfam" id="PF03169">
    <property type="entry name" value="OPT"/>
    <property type="match status" value="1"/>
</dbReference>
<evidence type="ECO:0000256" key="7">
    <source>
        <dbReference type="ARBA" id="ARBA00022989"/>
    </source>
</evidence>
<keyword evidence="5" id="KW-0571">Peptide transport</keyword>
<feature type="transmembrane region" description="Helical" evidence="9">
    <location>
        <begin position="446"/>
        <end position="469"/>
    </location>
</feature>
<dbReference type="NCBIfam" id="TIGR00728">
    <property type="entry name" value="OPT_sfam"/>
    <property type="match status" value="1"/>
</dbReference>
<organism evidence="10 11">
    <name type="scientific">Linum trigynum</name>
    <dbReference type="NCBI Taxonomy" id="586398"/>
    <lineage>
        <taxon>Eukaryota</taxon>
        <taxon>Viridiplantae</taxon>
        <taxon>Streptophyta</taxon>
        <taxon>Embryophyta</taxon>
        <taxon>Tracheophyta</taxon>
        <taxon>Spermatophyta</taxon>
        <taxon>Magnoliopsida</taxon>
        <taxon>eudicotyledons</taxon>
        <taxon>Gunneridae</taxon>
        <taxon>Pentapetalae</taxon>
        <taxon>rosids</taxon>
        <taxon>fabids</taxon>
        <taxon>Malpighiales</taxon>
        <taxon>Linaceae</taxon>
        <taxon>Linum</taxon>
    </lineage>
</organism>
<dbReference type="GO" id="GO:0016020">
    <property type="term" value="C:membrane"/>
    <property type="evidence" value="ECO:0007669"/>
    <property type="project" value="UniProtKB-SubCell"/>
</dbReference>
<evidence type="ECO:0000256" key="9">
    <source>
        <dbReference type="SAM" id="Phobius"/>
    </source>
</evidence>
<dbReference type="NCBIfam" id="TIGR00727">
    <property type="entry name" value="ISP4_OPT"/>
    <property type="match status" value="1"/>
</dbReference>
<evidence type="ECO:0000313" key="10">
    <source>
        <dbReference type="EMBL" id="CAL1384778.1"/>
    </source>
</evidence>
<dbReference type="GO" id="GO:0015031">
    <property type="term" value="P:protein transport"/>
    <property type="evidence" value="ECO:0007669"/>
    <property type="project" value="UniProtKB-KW"/>
</dbReference>
<dbReference type="InterPro" id="IPR004813">
    <property type="entry name" value="OPT"/>
</dbReference>